<organism evidence="1">
    <name type="scientific">marine metagenome</name>
    <dbReference type="NCBI Taxonomy" id="408172"/>
    <lineage>
        <taxon>unclassified sequences</taxon>
        <taxon>metagenomes</taxon>
        <taxon>ecological metagenomes</taxon>
    </lineage>
</organism>
<gene>
    <name evidence="1" type="ORF">METZ01_LOCUS227045</name>
</gene>
<name>A0A382GJ36_9ZZZZ</name>
<dbReference type="EMBL" id="UINC01055383">
    <property type="protein sequence ID" value="SVB74191.1"/>
    <property type="molecule type" value="Genomic_DNA"/>
</dbReference>
<evidence type="ECO:0000313" key="1">
    <source>
        <dbReference type="EMBL" id="SVB74191.1"/>
    </source>
</evidence>
<proteinExistence type="predicted"/>
<dbReference type="AlphaFoldDB" id="A0A382GJ36"/>
<reference evidence="1" key="1">
    <citation type="submission" date="2018-05" db="EMBL/GenBank/DDBJ databases">
        <authorList>
            <person name="Lanie J.A."/>
            <person name="Ng W.-L."/>
            <person name="Kazmierczak K.M."/>
            <person name="Andrzejewski T.M."/>
            <person name="Davidsen T.M."/>
            <person name="Wayne K.J."/>
            <person name="Tettelin H."/>
            <person name="Glass J.I."/>
            <person name="Rusch D."/>
            <person name="Podicherti R."/>
            <person name="Tsui H.-C.T."/>
            <person name="Winkler M.E."/>
        </authorList>
    </citation>
    <scope>NUCLEOTIDE SEQUENCE</scope>
</reference>
<sequence>MRISQHNIYNIRKNILTDLYGVHLDKIAKEKEVFLRKNLTLEYAPYKEYIAKIPDHFLNYGYGCYNHKYLVKIVYKKDDPINSYKQTWEISLKENEIAPVSDKKYSVHPSLYAEVADIIEREQEINKEKREMDIFISDTFAVTTGSKQIRKMWPESLHKYLPKEPDLVKRKRNPKD</sequence>
<protein>
    <submittedName>
        <fullName evidence="1">Uncharacterized protein</fullName>
    </submittedName>
</protein>
<feature type="non-terminal residue" evidence="1">
    <location>
        <position position="176"/>
    </location>
</feature>
<accession>A0A382GJ36</accession>